<sequence length="213" mass="22175">MSTTQNPAEGSARPSAVARRSLILWTLGLAAFVVLLDQVSKVWAEGALAGEPRIALIGDLLGLRLVYNPGAALSFGTGMTWVLTVVVVVVIVLILRTMRRIRSTGWAVALGLLLGGAVGNLIDRLTNDPGFGRGEVVDFIDYGVFVGNVADIAIVLAAGVIVVLAFRGVGVDGTRHGADEATGEADPAAEQATDQVADQGIGQDTTDDERRDA</sequence>
<organism evidence="12 13">
    <name type="scientific">Paraoerskovia sediminicola</name>
    <dbReference type="NCBI Taxonomy" id="1138587"/>
    <lineage>
        <taxon>Bacteria</taxon>
        <taxon>Bacillati</taxon>
        <taxon>Actinomycetota</taxon>
        <taxon>Actinomycetes</taxon>
        <taxon>Micrococcales</taxon>
        <taxon>Cellulomonadaceae</taxon>
        <taxon>Paraoerskovia</taxon>
    </lineage>
</organism>
<feature type="active site" evidence="9">
    <location>
        <position position="138"/>
    </location>
</feature>
<name>A0ABM8G6R3_9CELL</name>
<feature type="transmembrane region" description="Helical" evidence="9">
    <location>
        <begin position="71"/>
        <end position="95"/>
    </location>
</feature>
<evidence type="ECO:0000313" key="13">
    <source>
        <dbReference type="Proteomes" id="UP001321475"/>
    </source>
</evidence>
<keyword evidence="3 9" id="KW-0645">Protease</keyword>
<keyword evidence="13" id="KW-1185">Reference proteome</keyword>
<evidence type="ECO:0000256" key="11">
    <source>
        <dbReference type="SAM" id="MobiDB-lite"/>
    </source>
</evidence>
<evidence type="ECO:0000256" key="2">
    <source>
        <dbReference type="ARBA" id="ARBA00022475"/>
    </source>
</evidence>
<keyword evidence="2 9" id="KW-1003">Cell membrane</keyword>
<feature type="transmembrane region" description="Helical" evidence="9">
    <location>
        <begin position="21"/>
        <end position="39"/>
    </location>
</feature>
<dbReference type="RefSeq" id="WP_286217952.1">
    <property type="nucleotide sequence ID" value="NZ_AP027729.1"/>
</dbReference>
<feature type="region of interest" description="Disordered" evidence="11">
    <location>
        <begin position="177"/>
        <end position="213"/>
    </location>
</feature>
<keyword evidence="4 9" id="KW-0812">Transmembrane</keyword>
<evidence type="ECO:0000256" key="5">
    <source>
        <dbReference type="ARBA" id="ARBA00022750"/>
    </source>
</evidence>
<dbReference type="PANTHER" id="PTHR33695">
    <property type="entry name" value="LIPOPROTEIN SIGNAL PEPTIDASE"/>
    <property type="match status" value="1"/>
</dbReference>
<keyword evidence="6 9" id="KW-0378">Hydrolase</keyword>
<evidence type="ECO:0000256" key="3">
    <source>
        <dbReference type="ARBA" id="ARBA00022670"/>
    </source>
</evidence>
<feature type="transmembrane region" description="Helical" evidence="9">
    <location>
        <begin position="104"/>
        <end position="122"/>
    </location>
</feature>
<keyword evidence="8 9" id="KW-0472">Membrane</keyword>
<dbReference type="PANTHER" id="PTHR33695:SF1">
    <property type="entry name" value="LIPOPROTEIN SIGNAL PEPTIDASE"/>
    <property type="match status" value="1"/>
</dbReference>
<accession>A0ABM8G6R3</accession>
<dbReference type="Proteomes" id="UP001321475">
    <property type="component" value="Chromosome"/>
</dbReference>
<dbReference type="Pfam" id="PF01252">
    <property type="entry name" value="Peptidase_A8"/>
    <property type="match status" value="1"/>
</dbReference>
<evidence type="ECO:0000256" key="9">
    <source>
        <dbReference type="HAMAP-Rule" id="MF_00161"/>
    </source>
</evidence>
<dbReference type="PROSITE" id="PS00855">
    <property type="entry name" value="SPASE_II"/>
    <property type="match status" value="1"/>
</dbReference>
<keyword evidence="7 9" id="KW-1133">Transmembrane helix</keyword>
<evidence type="ECO:0000256" key="7">
    <source>
        <dbReference type="ARBA" id="ARBA00022989"/>
    </source>
</evidence>
<evidence type="ECO:0000256" key="4">
    <source>
        <dbReference type="ARBA" id="ARBA00022692"/>
    </source>
</evidence>
<dbReference type="HAMAP" id="MF_00161">
    <property type="entry name" value="LspA"/>
    <property type="match status" value="1"/>
</dbReference>
<comment type="subcellular location">
    <subcellularLocation>
        <location evidence="9">Cell membrane</location>
        <topology evidence="9">Multi-pass membrane protein</topology>
    </subcellularLocation>
</comment>
<protein>
    <recommendedName>
        <fullName evidence="9">Lipoprotein signal peptidase</fullName>
        <ecNumber evidence="9">3.4.23.36</ecNumber>
    </recommendedName>
    <alternativeName>
        <fullName evidence="9">Prolipoprotein signal peptidase</fullName>
    </alternativeName>
    <alternativeName>
        <fullName evidence="9">Signal peptidase II</fullName>
        <shortName evidence="9">SPase II</shortName>
    </alternativeName>
</protein>
<gene>
    <name evidence="9 12" type="primary">lspA</name>
    <name evidence="12" type="ORF">GCM10025865_31280</name>
</gene>
<evidence type="ECO:0000256" key="8">
    <source>
        <dbReference type="ARBA" id="ARBA00023136"/>
    </source>
</evidence>
<dbReference type="EMBL" id="AP027729">
    <property type="protein sequence ID" value="BDZ43829.1"/>
    <property type="molecule type" value="Genomic_DNA"/>
</dbReference>
<reference evidence="13" key="1">
    <citation type="journal article" date="2019" name="Int. J. Syst. Evol. Microbiol.">
        <title>The Global Catalogue of Microorganisms (GCM) 10K type strain sequencing project: providing services to taxonomists for standard genome sequencing and annotation.</title>
        <authorList>
            <consortium name="The Broad Institute Genomics Platform"/>
            <consortium name="The Broad Institute Genome Sequencing Center for Infectious Disease"/>
            <person name="Wu L."/>
            <person name="Ma J."/>
        </authorList>
    </citation>
    <scope>NUCLEOTIDE SEQUENCE [LARGE SCALE GENOMIC DNA]</scope>
    <source>
        <strain evidence="13">NBRC 108565</strain>
    </source>
</reference>
<comment type="similarity">
    <text evidence="1 9 10">Belongs to the peptidase A8 family.</text>
</comment>
<feature type="active site" evidence="9">
    <location>
        <position position="151"/>
    </location>
</feature>
<evidence type="ECO:0000256" key="6">
    <source>
        <dbReference type="ARBA" id="ARBA00022801"/>
    </source>
</evidence>
<evidence type="ECO:0000256" key="10">
    <source>
        <dbReference type="RuleBase" id="RU004181"/>
    </source>
</evidence>
<proteinExistence type="inferred from homology"/>
<dbReference type="EC" id="3.4.23.36" evidence="9"/>
<keyword evidence="5 9" id="KW-0064">Aspartyl protease</keyword>
<evidence type="ECO:0000313" key="12">
    <source>
        <dbReference type="EMBL" id="BDZ43829.1"/>
    </source>
</evidence>
<comment type="catalytic activity">
    <reaction evidence="9">
        <text>Release of signal peptides from bacterial membrane prolipoproteins. Hydrolyzes -Xaa-Yaa-Zaa-|-(S,diacylglyceryl)Cys-, in which Xaa is hydrophobic (preferably Leu), and Yaa (Ala or Ser) and Zaa (Gly or Ala) have small, neutral side chains.</text>
        <dbReference type="EC" id="3.4.23.36"/>
    </reaction>
</comment>
<feature type="transmembrane region" description="Helical" evidence="9">
    <location>
        <begin position="142"/>
        <end position="166"/>
    </location>
</feature>
<evidence type="ECO:0000256" key="1">
    <source>
        <dbReference type="ARBA" id="ARBA00006139"/>
    </source>
</evidence>
<keyword evidence="12" id="KW-0449">Lipoprotein</keyword>
<dbReference type="InterPro" id="IPR001872">
    <property type="entry name" value="Peptidase_A8"/>
</dbReference>
<comment type="function">
    <text evidence="9">This protein specifically catalyzes the removal of signal peptides from prolipoproteins.</text>
</comment>
<comment type="pathway">
    <text evidence="9">Protein modification; lipoprotein biosynthesis (signal peptide cleavage).</text>
</comment>
<dbReference type="PRINTS" id="PR00781">
    <property type="entry name" value="LIPOSIGPTASE"/>
</dbReference>